<evidence type="ECO:0000313" key="2">
    <source>
        <dbReference type="EMBL" id="MBP2381570.1"/>
    </source>
</evidence>
<accession>A0ABS4WZE0</accession>
<dbReference type="RefSeq" id="WP_209900831.1">
    <property type="nucleotide sequence ID" value="NZ_BAAAJW010000002.1"/>
</dbReference>
<sequence>MSRQDQADGPADRTPSSSPSIEDLRIEKMLGTGEVEDRALARCGLARIDYVDHFVLTTATGTRATSESWARAMFGDVPDRGERLIWQGLLQLRLRPGPSPSTVAGWHIARREKQWIRLETSSWAVRAELVIHVTEHSVSLTTFLQYVRFVGRLVWTTLSPVHRRLTPGILRKATATTEDPHRGRRPRRP</sequence>
<feature type="region of interest" description="Disordered" evidence="1">
    <location>
        <begin position="1"/>
        <end position="21"/>
    </location>
</feature>
<keyword evidence="3" id="KW-1185">Reference proteome</keyword>
<gene>
    <name evidence="2" type="ORF">JOF43_001527</name>
</gene>
<proteinExistence type="predicted"/>
<feature type="region of interest" description="Disordered" evidence="1">
    <location>
        <begin position="169"/>
        <end position="189"/>
    </location>
</feature>
<organism evidence="2 3">
    <name type="scientific">Brachybacterium sacelli</name>
    <dbReference type="NCBI Taxonomy" id="173364"/>
    <lineage>
        <taxon>Bacteria</taxon>
        <taxon>Bacillati</taxon>
        <taxon>Actinomycetota</taxon>
        <taxon>Actinomycetes</taxon>
        <taxon>Micrococcales</taxon>
        <taxon>Dermabacteraceae</taxon>
        <taxon>Brachybacterium</taxon>
    </lineage>
</organism>
<name>A0ABS4WZE0_9MICO</name>
<protein>
    <recommendedName>
        <fullName evidence="4">DUF2867 domain-containing protein</fullName>
    </recommendedName>
</protein>
<evidence type="ECO:0008006" key="4">
    <source>
        <dbReference type="Google" id="ProtNLM"/>
    </source>
</evidence>
<evidence type="ECO:0000313" key="3">
    <source>
        <dbReference type="Proteomes" id="UP001519290"/>
    </source>
</evidence>
<evidence type="ECO:0000256" key="1">
    <source>
        <dbReference type="SAM" id="MobiDB-lite"/>
    </source>
</evidence>
<dbReference type="Proteomes" id="UP001519290">
    <property type="component" value="Unassembled WGS sequence"/>
</dbReference>
<reference evidence="2 3" key="1">
    <citation type="submission" date="2021-03" db="EMBL/GenBank/DDBJ databases">
        <title>Sequencing the genomes of 1000 actinobacteria strains.</title>
        <authorList>
            <person name="Klenk H.-P."/>
        </authorList>
    </citation>
    <scope>NUCLEOTIDE SEQUENCE [LARGE SCALE GENOMIC DNA]</scope>
    <source>
        <strain evidence="2 3">DSM 14566</strain>
    </source>
</reference>
<dbReference type="EMBL" id="JAGIOD010000001">
    <property type="protein sequence ID" value="MBP2381570.1"/>
    <property type="molecule type" value="Genomic_DNA"/>
</dbReference>
<comment type="caution">
    <text evidence="2">The sequence shown here is derived from an EMBL/GenBank/DDBJ whole genome shotgun (WGS) entry which is preliminary data.</text>
</comment>